<dbReference type="Pfam" id="PF06429">
    <property type="entry name" value="Flg_bbr_C"/>
    <property type="match status" value="1"/>
</dbReference>
<evidence type="ECO:0000259" key="3">
    <source>
        <dbReference type="Pfam" id="PF00460"/>
    </source>
</evidence>
<proteinExistence type="inferred from homology"/>
<dbReference type="Pfam" id="PF22692">
    <property type="entry name" value="LlgE_F_G_D1"/>
    <property type="match status" value="1"/>
</dbReference>
<comment type="similarity">
    <text evidence="1 2">Belongs to the flagella basal body rod proteins family.</text>
</comment>
<dbReference type="InterPro" id="IPR053967">
    <property type="entry name" value="LlgE_F_G-like_D1"/>
</dbReference>
<feature type="domain" description="Flagellar basal body rod protein N-terminal" evidence="3">
    <location>
        <begin position="33"/>
        <end position="60"/>
    </location>
</feature>
<dbReference type="GO" id="GO:0009425">
    <property type="term" value="C:bacterial-type flagellum basal body"/>
    <property type="evidence" value="ECO:0007669"/>
    <property type="project" value="UniProtKB-SubCell"/>
</dbReference>
<dbReference type="SUPFAM" id="SSF117143">
    <property type="entry name" value="Flagellar hook protein flgE"/>
    <property type="match status" value="1"/>
</dbReference>
<organism evidence="6">
    <name type="scientific">Moorella thermoacetica Y72</name>
    <dbReference type="NCBI Taxonomy" id="1325331"/>
    <lineage>
        <taxon>Bacteria</taxon>
        <taxon>Bacillati</taxon>
        <taxon>Bacillota</taxon>
        <taxon>Clostridia</taxon>
        <taxon>Neomoorellales</taxon>
        <taxon>Neomoorellaceae</taxon>
        <taxon>Neomoorella</taxon>
    </lineage>
</organism>
<keyword evidence="6" id="KW-0282">Flagellum</keyword>
<keyword evidence="6" id="KW-0969">Cilium</keyword>
<evidence type="ECO:0000256" key="2">
    <source>
        <dbReference type="RuleBase" id="RU362116"/>
    </source>
</evidence>
<accession>A0A0S6UGJ5</accession>
<feature type="domain" description="Flagellar basal-body/hook protein C-terminal" evidence="4">
    <location>
        <begin position="257"/>
        <end position="302"/>
    </location>
</feature>
<dbReference type="GO" id="GO:0071978">
    <property type="term" value="P:bacterial-type flagellum-dependent swarming motility"/>
    <property type="evidence" value="ECO:0007669"/>
    <property type="project" value="TreeGrafter"/>
</dbReference>
<dbReference type="Pfam" id="PF00460">
    <property type="entry name" value="Flg_bb_rod"/>
    <property type="match status" value="1"/>
</dbReference>
<name>A0A0S6UGJ5_NEOTH</name>
<dbReference type="InterPro" id="IPR037925">
    <property type="entry name" value="FlgE/F/G-like"/>
</dbReference>
<evidence type="ECO:0000259" key="4">
    <source>
        <dbReference type="Pfam" id="PF06429"/>
    </source>
</evidence>
<feature type="domain" description="Flagellar hook protein FlgE/F/G-like D1" evidence="5">
    <location>
        <begin position="121"/>
        <end position="192"/>
    </location>
</feature>
<dbReference type="InterPro" id="IPR010930">
    <property type="entry name" value="Flg_bb/hook_C_dom"/>
</dbReference>
<dbReference type="PANTHER" id="PTHR30435:SF19">
    <property type="entry name" value="FLAGELLAR BASAL-BODY ROD PROTEIN FLGG"/>
    <property type="match status" value="1"/>
</dbReference>
<dbReference type="AlphaFoldDB" id="A0A0S6UGJ5"/>
<evidence type="ECO:0000256" key="1">
    <source>
        <dbReference type="ARBA" id="ARBA00009677"/>
    </source>
</evidence>
<keyword evidence="6" id="KW-0966">Cell projection</keyword>
<protein>
    <submittedName>
        <fullName evidence="6">Flagellar basal body rod protein</fullName>
    </submittedName>
</protein>
<dbReference type="InterPro" id="IPR020013">
    <property type="entry name" value="Flagellar_FlgE/F/G"/>
</dbReference>
<dbReference type="NCBIfam" id="TIGR03506">
    <property type="entry name" value="FlgEFG_subfam"/>
    <property type="match status" value="2"/>
</dbReference>
<dbReference type="Proteomes" id="UP000063718">
    <property type="component" value="Unassembled WGS sequence"/>
</dbReference>
<dbReference type="EMBL" id="DF238840">
    <property type="protein sequence ID" value="GAF26512.1"/>
    <property type="molecule type" value="Genomic_DNA"/>
</dbReference>
<dbReference type="InterPro" id="IPR001444">
    <property type="entry name" value="Flag_bb_rod_N"/>
</dbReference>
<evidence type="ECO:0000313" key="6">
    <source>
        <dbReference type="EMBL" id="GAF26512.1"/>
    </source>
</evidence>
<keyword evidence="2" id="KW-0975">Bacterial flagellum</keyword>
<reference evidence="6" key="1">
    <citation type="journal article" date="2014" name="Gene">
        <title>Genome-guided analysis of transformation efficiency and carbon dioxide assimilation by Moorella thermoacetica Y72.</title>
        <authorList>
            <person name="Tsukahara K."/>
            <person name="Kita A."/>
            <person name="Nakashimada Y."/>
            <person name="Hoshino T."/>
            <person name="Murakami K."/>
        </authorList>
    </citation>
    <scope>NUCLEOTIDE SEQUENCE [LARGE SCALE GENOMIC DNA]</scope>
    <source>
        <strain evidence="6">Y72</strain>
    </source>
</reference>
<gene>
    <name evidence="6" type="ORF">MTY_1852</name>
</gene>
<dbReference type="PANTHER" id="PTHR30435">
    <property type="entry name" value="FLAGELLAR PROTEIN"/>
    <property type="match status" value="1"/>
</dbReference>
<evidence type="ECO:0000259" key="5">
    <source>
        <dbReference type="Pfam" id="PF22692"/>
    </source>
</evidence>
<sequence length="304" mass="32320">MKIQAEMRPTNSLIWQILLAEEVTMMIGALWRGASGMRAQQVQVDSLANDIANVNTTGYKQVRVGFSDLVYRPVMEAGMPVEQPQAPGSTVSLGTGVKVASIVKDFSQGALVQTGEPLNLAIQGEGFFAVVNGAGERFLTRDGNFHRDADGNVVNDGGYYLAIPAGNNQDVPLNLPPEAENINVAADGTITATVNGQVQPLGQIYLYTVSNPAGLEAVGDNLYRLTPACGQLFYGAPGTAGNSETTGTPGPVLGTLRSGYLEAANVDLAATMTRMVVAQRAYELNSRTIRVADEMWSLANNLRR</sequence>
<comment type="subcellular location">
    <subcellularLocation>
        <location evidence="2">Bacterial flagellum basal body</location>
    </subcellularLocation>
</comment>